<dbReference type="SUPFAM" id="SSF56349">
    <property type="entry name" value="DNA breaking-rejoining enzymes"/>
    <property type="match status" value="1"/>
</dbReference>
<dbReference type="NCBIfam" id="TIGR02249">
    <property type="entry name" value="integrase_gron"/>
    <property type="match status" value="1"/>
</dbReference>
<keyword evidence="6" id="KW-0233">DNA recombination</keyword>
<sequence length="324" mass="37708">MKKSPFLSHIQEYMLGRNYALRTTEAYIYWIHQYILYHDKIHPKRLTSRHVEDFLTHLVVDKKSAKKTQSLALNSLVFLYKEIIQKPIDLDMQFRRSDKSRKLPTIMTPEEIGRLFSHCSPNYKLAYQLMYGSGLRLMECVRLRIQDIDYEYKSVRVWQGKGGKNRIVTIAPELFPAIKHQQQVSTSYYQQDVNDETFSGVYLPEALARKYPNAETNLNWQFLFPSNRLSSDLQTGEIRRHHIHPTALQKHIKVAGQKANIDKNISCHTLRHSFATHLLQSGADIRTVQEQLGHCDLKTTQIYTHIIDRGANGVISPLSKIFVK</sequence>
<comment type="function">
    <text evidence="7">Site-specific tyrosine recombinase, which acts by catalyzing the cutting and rejoining of the recombining DNA molecules. The XerC-XerD complex is essential to convert dimers of the bacterial chromosome into monomers to permit their segregation at cell division. It also contributes to the segregational stability of plasmids.</text>
</comment>
<dbReference type="RefSeq" id="WP_060467982.1">
    <property type="nucleotide sequence ID" value="NZ_AP025514.1"/>
</dbReference>
<dbReference type="GO" id="GO:0003677">
    <property type="term" value="F:DNA binding"/>
    <property type="evidence" value="ECO:0007669"/>
    <property type="project" value="UniProtKB-UniRule"/>
</dbReference>
<evidence type="ECO:0000256" key="4">
    <source>
        <dbReference type="ARBA" id="ARBA00022908"/>
    </source>
</evidence>
<dbReference type="AlphaFoldDB" id="A0A120DGP7"/>
<dbReference type="GO" id="GO:0005737">
    <property type="term" value="C:cytoplasm"/>
    <property type="evidence" value="ECO:0007669"/>
    <property type="project" value="UniProtKB-SubCell"/>
</dbReference>
<dbReference type="PROSITE" id="PS51900">
    <property type="entry name" value="CB"/>
    <property type="match status" value="1"/>
</dbReference>
<accession>A0A120DGP7</accession>
<dbReference type="Gene3D" id="1.10.150.130">
    <property type="match status" value="1"/>
</dbReference>
<dbReference type="InterPro" id="IPR011946">
    <property type="entry name" value="Integrase_integron-type"/>
</dbReference>
<feature type="domain" description="Core-binding (CB)" evidence="11">
    <location>
        <begin position="1"/>
        <end position="84"/>
    </location>
</feature>
<dbReference type="Pfam" id="PF00589">
    <property type="entry name" value="Phage_integrase"/>
    <property type="match status" value="1"/>
</dbReference>
<name>A0A120DGP7_9VIBR</name>
<dbReference type="EMBL" id="LMXU01000015">
    <property type="protein sequence ID" value="KWU01221.1"/>
    <property type="molecule type" value="Genomic_DNA"/>
</dbReference>
<evidence type="ECO:0000256" key="2">
    <source>
        <dbReference type="ARBA" id="ARBA00008857"/>
    </source>
</evidence>
<dbReference type="InterPro" id="IPR013762">
    <property type="entry name" value="Integrase-like_cat_sf"/>
</dbReference>
<evidence type="ECO:0000256" key="9">
    <source>
        <dbReference type="PROSITE-ProRule" id="PRU01248"/>
    </source>
</evidence>
<dbReference type="InterPro" id="IPR002104">
    <property type="entry name" value="Integrase_catalytic"/>
</dbReference>
<protein>
    <submittedName>
        <fullName evidence="12">Integrase</fullName>
    </submittedName>
</protein>
<dbReference type="PROSITE" id="PS51898">
    <property type="entry name" value="TYR_RECOMBINASE"/>
    <property type="match status" value="1"/>
</dbReference>
<dbReference type="InterPro" id="IPR010998">
    <property type="entry name" value="Integrase_recombinase_N"/>
</dbReference>
<dbReference type="Gene3D" id="1.10.443.10">
    <property type="entry name" value="Intergrase catalytic core"/>
    <property type="match status" value="1"/>
</dbReference>
<keyword evidence="3" id="KW-0963">Cytoplasm</keyword>
<dbReference type="PANTHER" id="PTHR30349:SF64">
    <property type="entry name" value="PROPHAGE INTEGRASE INTD-RELATED"/>
    <property type="match status" value="1"/>
</dbReference>
<keyword evidence="4" id="KW-0229">DNA integration</keyword>
<proteinExistence type="inferred from homology"/>
<dbReference type="InterPro" id="IPR011010">
    <property type="entry name" value="DNA_brk_join_enz"/>
</dbReference>
<reference evidence="12 13" key="1">
    <citation type="submission" date="2015-11" db="EMBL/GenBank/DDBJ databases">
        <title>Draft WGS of Vibrio toranzoniae.</title>
        <authorList>
            <person name="Lasa A."/>
            <person name="Romalde J.L."/>
        </authorList>
    </citation>
    <scope>NUCLEOTIDE SEQUENCE [LARGE SCALE GENOMIC DNA]</scope>
    <source>
        <strain evidence="12 13">Vb 10.8</strain>
    </source>
</reference>
<comment type="similarity">
    <text evidence="2">Belongs to the 'phage' integrase family.</text>
</comment>
<dbReference type="OrthoDB" id="9801717at2"/>
<dbReference type="Pfam" id="PF13495">
    <property type="entry name" value="Phage_int_SAM_4"/>
    <property type="match status" value="1"/>
</dbReference>
<evidence type="ECO:0000313" key="13">
    <source>
        <dbReference type="Proteomes" id="UP000057389"/>
    </source>
</evidence>
<dbReference type="InterPro" id="IPR004107">
    <property type="entry name" value="Integrase_SAM-like_N"/>
</dbReference>
<comment type="subunit">
    <text evidence="8">Forms a cyclic heterotetrameric complex composed of two molecules of XerC and two molecules of XerD.</text>
</comment>
<evidence type="ECO:0000256" key="6">
    <source>
        <dbReference type="ARBA" id="ARBA00023172"/>
    </source>
</evidence>
<evidence type="ECO:0000256" key="3">
    <source>
        <dbReference type="ARBA" id="ARBA00022490"/>
    </source>
</evidence>
<evidence type="ECO:0000259" key="11">
    <source>
        <dbReference type="PROSITE" id="PS51900"/>
    </source>
</evidence>
<dbReference type="InterPro" id="IPR044068">
    <property type="entry name" value="CB"/>
</dbReference>
<feature type="domain" description="Tyr recombinase" evidence="10">
    <location>
        <begin position="102"/>
        <end position="316"/>
    </location>
</feature>
<dbReference type="Proteomes" id="UP000057389">
    <property type="component" value="Unassembled WGS sequence"/>
</dbReference>
<evidence type="ECO:0000256" key="8">
    <source>
        <dbReference type="ARBA" id="ARBA00038613"/>
    </source>
</evidence>
<dbReference type="PANTHER" id="PTHR30349">
    <property type="entry name" value="PHAGE INTEGRASE-RELATED"/>
    <property type="match status" value="1"/>
</dbReference>
<organism evidence="12 13">
    <name type="scientific">Vibrio toranzoniae</name>
    <dbReference type="NCBI Taxonomy" id="1194427"/>
    <lineage>
        <taxon>Bacteria</taxon>
        <taxon>Pseudomonadati</taxon>
        <taxon>Pseudomonadota</taxon>
        <taxon>Gammaproteobacteria</taxon>
        <taxon>Vibrionales</taxon>
        <taxon>Vibrionaceae</taxon>
        <taxon>Vibrio</taxon>
    </lineage>
</organism>
<dbReference type="GeneID" id="300178760"/>
<comment type="subcellular location">
    <subcellularLocation>
        <location evidence="1">Cytoplasm</location>
    </subcellularLocation>
</comment>
<dbReference type="GO" id="GO:0006310">
    <property type="term" value="P:DNA recombination"/>
    <property type="evidence" value="ECO:0007669"/>
    <property type="project" value="UniProtKB-KW"/>
</dbReference>
<comment type="caution">
    <text evidence="12">The sequence shown here is derived from an EMBL/GenBank/DDBJ whole genome shotgun (WGS) entry which is preliminary data.</text>
</comment>
<dbReference type="FunFam" id="1.10.443.10:FF:000007">
    <property type="entry name" value="Tyrosine recombinase XerC"/>
    <property type="match status" value="1"/>
</dbReference>
<dbReference type="InterPro" id="IPR050090">
    <property type="entry name" value="Tyrosine_recombinase_XerCD"/>
</dbReference>
<evidence type="ECO:0000256" key="1">
    <source>
        <dbReference type="ARBA" id="ARBA00004496"/>
    </source>
</evidence>
<keyword evidence="5 9" id="KW-0238">DNA-binding</keyword>
<evidence type="ECO:0000256" key="7">
    <source>
        <dbReference type="ARBA" id="ARBA00037721"/>
    </source>
</evidence>
<evidence type="ECO:0000259" key="10">
    <source>
        <dbReference type="PROSITE" id="PS51898"/>
    </source>
</evidence>
<evidence type="ECO:0000256" key="5">
    <source>
        <dbReference type="ARBA" id="ARBA00023125"/>
    </source>
</evidence>
<gene>
    <name evidence="12" type="ORF">APQ14_06930</name>
</gene>
<evidence type="ECO:0000313" key="12">
    <source>
        <dbReference type="EMBL" id="KWU01221.1"/>
    </source>
</evidence>
<dbReference type="GO" id="GO:0015074">
    <property type="term" value="P:DNA integration"/>
    <property type="evidence" value="ECO:0007669"/>
    <property type="project" value="UniProtKB-KW"/>
</dbReference>
<keyword evidence="13" id="KW-1185">Reference proteome</keyword>